<evidence type="ECO:0000256" key="1">
    <source>
        <dbReference type="SAM" id="SignalP"/>
    </source>
</evidence>
<keyword evidence="1" id="KW-0732">Signal</keyword>
<dbReference type="PATRIC" id="fig|512565.3.peg.366"/>
<dbReference type="OrthoDB" id="3284286at2"/>
<reference evidence="2 3" key="1">
    <citation type="submission" date="2012-02" db="EMBL/GenBank/DDBJ databases">
        <title>Complete genome sequence of Actinoplanes missouriensis 431 (= NBRC 102363).</title>
        <authorList>
            <person name="Ohnishi Y."/>
            <person name="Ishikawa J."/>
            <person name="Sekine M."/>
            <person name="Hosoyama A."/>
            <person name="Harada T."/>
            <person name="Narita H."/>
            <person name="Hata T."/>
            <person name="Konno Y."/>
            <person name="Tutikane K."/>
            <person name="Fujita N."/>
            <person name="Horinouchi S."/>
            <person name="Hayakawa M."/>
        </authorList>
    </citation>
    <scope>NUCLEOTIDE SEQUENCE [LARGE SCALE GENOMIC DNA]</scope>
    <source>
        <strain evidence="3">ATCC 14538 / DSM 43046 / CBS 188.64 / JCM 3121 / NBRC 102363 / NCIMB 12654 / NRRL B-3342 / UNCC 431</strain>
    </source>
</reference>
<evidence type="ECO:0008006" key="4">
    <source>
        <dbReference type="Google" id="ProtNLM"/>
    </source>
</evidence>
<dbReference type="Proteomes" id="UP000007882">
    <property type="component" value="Chromosome"/>
</dbReference>
<organism evidence="2 3">
    <name type="scientific">Actinoplanes missouriensis (strain ATCC 14538 / DSM 43046 / CBS 188.64 / JCM 3121 / NBRC 102363 / NCIMB 12654 / NRRL B-3342 / UNCC 431)</name>
    <dbReference type="NCBI Taxonomy" id="512565"/>
    <lineage>
        <taxon>Bacteria</taxon>
        <taxon>Bacillati</taxon>
        <taxon>Actinomycetota</taxon>
        <taxon>Actinomycetes</taxon>
        <taxon>Micromonosporales</taxon>
        <taxon>Micromonosporaceae</taxon>
        <taxon>Actinoplanes</taxon>
    </lineage>
</organism>
<feature type="signal peptide" evidence="1">
    <location>
        <begin position="1"/>
        <end position="26"/>
    </location>
</feature>
<dbReference type="RefSeq" id="WP_014440481.1">
    <property type="nucleotide sequence ID" value="NC_017093.1"/>
</dbReference>
<keyword evidence="3" id="KW-1185">Reference proteome</keyword>
<evidence type="ECO:0000313" key="3">
    <source>
        <dbReference type="Proteomes" id="UP000007882"/>
    </source>
</evidence>
<dbReference type="Pfam" id="PF17957">
    <property type="entry name" value="Big_7"/>
    <property type="match status" value="1"/>
</dbReference>
<dbReference type="Gene3D" id="2.60.40.10">
    <property type="entry name" value="Immunoglobulins"/>
    <property type="match status" value="3"/>
</dbReference>
<sequence>MRFLRAAAAAAISGSLIFTGGAPARAADGGPTIVDSGLPSGLVGAKPVITATVSDDLAVVRLELRSSRVRLAEATGANLTTVTLRPDLTALSGPMVELELLAYDAGGNSTRATSSVFVDAEFPAATLSPAQGASMRGIATITLSGVSADTVLATLEQRDPRLVLSQATSAPWTLTWNTVGSDDFPQVRLVDQAGNVTIYQPVWHADNELPVIGALSWKRSGGPTAPSGRAGGQGRFEVAVKDETVKPKVEFWVDGKLVSTDGAWNTGGANRTATVEVKARDNAGNTASRKFSVVLDNAGPSTGITAPGTNALIRGSRISSTVKATDPSGIAKAQLSGAGADTVAPYTSSVAAGKDGKRTLTWTVTDRVGNSTVVRRTVIVDNTRAKLTVTAAPKNKAKVKGTVKITAAASDKNGVAKVQLLVNGKVVATDAKAAYKFSLNTKKYGKKIKVQLRAYDRAGNVTTTTTRTWYRK</sequence>
<dbReference type="InterPro" id="IPR013783">
    <property type="entry name" value="Ig-like_fold"/>
</dbReference>
<proteinExistence type="predicted"/>
<name>I0GXU4_ACTM4</name>
<dbReference type="eggNOG" id="COG1404">
    <property type="taxonomic scope" value="Bacteria"/>
</dbReference>
<dbReference type="AlphaFoldDB" id="I0GXU4"/>
<feature type="chain" id="PRO_5003628368" description="Ig-like domain-containing protein" evidence="1">
    <location>
        <begin position="27"/>
        <end position="472"/>
    </location>
</feature>
<gene>
    <name evidence="2" type="ordered locus">AMIS_3610</name>
</gene>
<evidence type="ECO:0000313" key="2">
    <source>
        <dbReference type="EMBL" id="BAL85581.1"/>
    </source>
</evidence>
<dbReference type="GO" id="GO:0005975">
    <property type="term" value="P:carbohydrate metabolic process"/>
    <property type="evidence" value="ECO:0007669"/>
    <property type="project" value="UniProtKB-ARBA"/>
</dbReference>
<dbReference type="STRING" id="512565.AMIS_3610"/>
<dbReference type="KEGG" id="ams:AMIS_3610"/>
<protein>
    <recommendedName>
        <fullName evidence="4">Ig-like domain-containing protein</fullName>
    </recommendedName>
</protein>
<dbReference type="EMBL" id="AP012319">
    <property type="protein sequence ID" value="BAL85581.1"/>
    <property type="molecule type" value="Genomic_DNA"/>
</dbReference>
<dbReference type="HOGENOM" id="CLU_044683_0_0_11"/>
<accession>I0GXU4</accession>